<dbReference type="AlphaFoldDB" id="A0AAV9X6N4"/>
<name>A0AAV9X6N4_9PEZI</name>
<evidence type="ECO:0000256" key="1">
    <source>
        <dbReference type="SAM" id="SignalP"/>
    </source>
</evidence>
<proteinExistence type="predicted"/>
<accession>A0AAV9X6N4</accession>
<evidence type="ECO:0000313" key="3">
    <source>
        <dbReference type="Proteomes" id="UP001365542"/>
    </source>
</evidence>
<dbReference type="Proteomes" id="UP001365542">
    <property type="component" value="Unassembled WGS sequence"/>
</dbReference>
<sequence length="1174" mass="132098">MIIFQEILFRFRLFIHLLLILGASSKSGVLSTRLPSDFHPKGVHIAASLSKRADVTELEKTLKRDYSLQIQSKVATTSCQADIIDLFNRLFGGAINGDDKSYTTITWIPNAFDPSGAIQLTISLPAGHMIVHFDGPNDGWNASPEKLDDYSKIQNDYHKLLWVLWNIPNNKYQADNPTAGFTEFALNYITISALGNPTTLKIFLEAQSRLNYSPDEIFVVTAPTNNDNLNDNSHYIWNILIHTSEIGAVQNMLTIWPNKFNGLKITKIGIRLQGGNSQDAQEATIILYLSKAGEGRTSSVGADEKTEVSSLFLIKAEIDIFQFPAREAFDGSTLVDEMFWLSAQNQPTYQRKHFKWNGNQDMIQVATSGRDRLLLIENQIFFSEEKELARFLWEIWQKTQGGTYLRNIAFLEVGSRTNFKLEGVYDKKGVSYTESLNIFMSAEDRNMLYGYDADTSYLDEDKDRSGYQEISDLVEIRAIEKLISDTGTYIGLGQPRIASIEIGHRPAFKRIMRPKGAPIADYQFTLLIRLRDLDAMEIDSVERTPLDSDGFVVPDEAQAALVDPRFDGFLESMARATDKRTEMISVFSGVKLPGLRAMDDDEGALVQETTARSRITKPIKKYDIDKNIRMGSKAPGESDIVRGLINNYGSAIAQDGRTLLPLTKVPNGVKVTVGNFIMPGLKFSFLLYWDKTEKERLYSFIAVTGIPTTEGDGYTESLEDMFYLYFSAISNDRRLRYLALLQVSDNTARTLEKVFRFLDLTQDQYLLLNNWTEESGSQRKKALLAVLGTSELVAIQKLTIKYNWEPSVNKALVNDIYIRWSPITDKNPIRRPQILIKIAWAPKSNPELQRALALAEETGIVSRAPANGPDLRKAIQLGTNLVTEINVLRSFEINTGSLSQPVPIDETLNLSGALPVGISQAQPNEIRTIQTHLFPSIVKDPFFSGQIPDNTGYYHYNHISITSIKRANRAEGRKANEDYAKNYDKNYEENVEKNGWGFGVSLGFATIAIESDTNELQRKQILTIRNLWTKVYQRLLKEIDVKVPEKTRILLLVFVNLTPQMQDFKTFLLQKQISSKSCPPGKMFEIARTKPSDQSNPFEISEVGNSDWVLFLGIPEIGAIAGVGLDQKHSGKDWFLPDRGVIICRAKGSQPLVGVRLEYYSAVDGQSIKTDITS</sequence>
<keyword evidence="1" id="KW-0732">Signal</keyword>
<keyword evidence="3" id="KW-1185">Reference proteome</keyword>
<protein>
    <submittedName>
        <fullName evidence="2">Uncharacterized protein</fullName>
    </submittedName>
</protein>
<feature type="chain" id="PRO_5043317493" evidence="1">
    <location>
        <begin position="26"/>
        <end position="1174"/>
    </location>
</feature>
<reference evidence="2 3" key="1">
    <citation type="submission" date="2019-10" db="EMBL/GenBank/DDBJ databases">
        <authorList>
            <person name="Palmer J.M."/>
        </authorList>
    </citation>
    <scope>NUCLEOTIDE SEQUENCE [LARGE SCALE GENOMIC DNA]</scope>
    <source>
        <strain evidence="2 3">TWF694</strain>
    </source>
</reference>
<organism evidence="2 3">
    <name type="scientific">Orbilia ellipsospora</name>
    <dbReference type="NCBI Taxonomy" id="2528407"/>
    <lineage>
        <taxon>Eukaryota</taxon>
        <taxon>Fungi</taxon>
        <taxon>Dikarya</taxon>
        <taxon>Ascomycota</taxon>
        <taxon>Pezizomycotina</taxon>
        <taxon>Orbiliomycetes</taxon>
        <taxon>Orbiliales</taxon>
        <taxon>Orbiliaceae</taxon>
        <taxon>Orbilia</taxon>
    </lineage>
</organism>
<gene>
    <name evidence="2" type="ORF">TWF694_011502</name>
</gene>
<dbReference type="EMBL" id="JAVHJO010000009">
    <property type="protein sequence ID" value="KAK6537311.1"/>
    <property type="molecule type" value="Genomic_DNA"/>
</dbReference>
<evidence type="ECO:0000313" key="2">
    <source>
        <dbReference type="EMBL" id="KAK6537311.1"/>
    </source>
</evidence>
<comment type="caution">
    <text evidence="2">The sequence shown here is derived from an EMBL/GenBank/DDBJ whole genome shotgun (WGS) entry which is preliminary data.</text>
</comment>
<feature type="signal peptide" evidence="1">
    <location>
        <begin position="1"/>
        <end position="25"/>
    </location>
</feature>